<dbReference type="NCBIfam" id="NF035933">
    <property type="entry name" value="ESAT6_1"/>
    <property type="match status" value="1"/>
</dbReference>
<keyword evidence="2" id="KW-1185">Reference proteome</keyword>
<dbReference type="Proteomes" id="UP000199101">
    <property type="component" value="Unassembled WGS sequence"/>
</dbReference>
<reference evidence="2" key="1">
    <citation type="submission" date="2016-08" db="EMBL/GenBank/DDBJ databases">
        <authorList>
            <person name="Varghese N."/>
            <person name="Submissions Spin"/>
        </authorList>
    </citation>
    <scope>NUCLEOTIDE SEQUENCE [LARGE SCALE GENOMIC DNA]</scope>
    <source>
        <strain evidence="2">HAMBI 2975</strain>
    </source>
</reference>
<proteinExistence type="predicted"/>
<protein>
    <submittedName>
        <fullName evidence="1">Uncharacterized protein</fullName>
    </submittedName>
</protein>
<organism evidence="1 2">
    <name type="scientific">Rhizobium multihospitium</name>
    <dbReference type="NCBI Taxonomy" id="410764"/>
    <lineage>
        <taxon>Bacteria</taxon>
        <taxon>Pseudomonadati</taxon>
        <taxon>Pseudomonadota</taxon>
        <taxon>Alphaproteobacteria</taxon>
        <taxon>Hyphomicrobiales</taxon>
        <taxon>Rhizobiaceae</taxon>
        <taxon>Rhizobium/Agrobacterium group</taxon>
        <taxon>Rhizobium</taxon>
    </lineage>
</organism>
<evidence type="ECO:0000313" key="2">
    <source>
        <dbReference type="Proteomes" id="UP000199101"/>
    </source>
</evidence>
<dbReference type="EMBL" id="FMAG01000001">
    <property type="protein sequence ID" value="SCB09538.1"/>
    <property type="molecule type" value="Genomic_DNA"/>
</dbReference>
<dbReference type="OrthoDB" id="7691610at2"/>
<gene>
    <name evidence="1" type="ORF">GA0061103_1377</name>
</gene>
<dbReference type="AlphaFoldDB" id="A0A1C3U233"/>
<evidence type="ECO:0000313" key="1">
    <source>
        <dbReference type="EMBL" id="SCB09538.1"/>
    </source>
</evidence>
<sequence length="126" mass="13337">MRKIILIGIVAFGFAVPSYAQISNDQMELAYNSARNQLGVLKYCQNAGHIDGAAVETQTKMLALIPAPSDTAKGDAAEQEGEKGKISAMGVNQDLVAITKAQNVTEKQFCETVANAVKQAGAQLPK</sequence>
<name>A0A1C3U233_9HYPH</name>
<accession>A0A1C3U233</accession>
<dbReference type="RefSeq" id="WP_092706507.1">
    <property type="nucleotide sequence ID" value="NZ_FMAG01000001.1"/>
</dbReference>